<dbReference type="InterPro" id="IPR006429">
    <property type="entry name" value="Phage_lambda_portal"/>
</dbReference>
<proteinExistence type="predicted"/>
<dbReference type="Pfam" id="PF05136">
    <property type="entry name" value="Phage_portal_2"/>
    <property type="match status" value="1"/>
</dbReference>
<feature type="compositionally biased region" description="Acidic residues" evidence="1">
    <location>
        <begin position="486"/>
        <end position="498"/>
    </location>
</feature>
<feature type="region of interest" description="Disordered" evidence="1">
    <location>
        <begin position="480"/>
        <end position="506"/>
    </location>
</feature>
<protein>
    <submittedName>
        <fullName evidence="2">Phage portal protein</fullName>
    </submittedName>
</protein>
<evidence type="ECO:0000256" key="1">
    <source>
        <dbReference type="SAM" id="MobiDB-lite"/>
    </source>
</evidence>
<sequence length="506" mass="56220">MKNLNWIDRSIAVISPRWAYKRMAWRSGMSVFDAGDRGRNNHGWNPASSPNEQRKQQERALIRARAQDLEHNSDIAGGILQAFERNVTGTGIMLQAKIPADHPGNAGGELNREIEELWKEYCKAENVDVTGAQSLEEISEMLIRRYIVDGGVFVVKVYVKGDKFPFKLQIRSVDELNTLVVPGEGKRIVEGVELDDLNRPAAYHFKKGDGYLFNPAETVRIPAKDVIFLYKKTHPQQVREVSQLVTALPRIKDANQFIEAVSIKERVLACMSVFIKKATPSGSLGRGVKTGGETIDYSGVSLAPGMIGELNPGDEVQTVIPTGQASNTKEFIVTLVRMIAAGLGLSYEAVSRDLSQVNYSSARQGLIEDRKLYKKLQKMLIDRVLRPVYLEFLDSVYLSGQLDLPKYGVDKKPYLAHVWVPPGSTWIDPQKEANANKTALESNQDTLARICAERGEDWRDVIEQRAAEINLINDLIGQTAGKESEGIAEEEVPADDEEKGPTDDAA</sequence>
<name>A0ABX8HBR0_9BACL</name>
<gene>
    <name evidence="2" type="ORF">KP014_28365</name>
</gene>
<reference evidence="2 3" key="1">
    <citation type="submission" date="2021-06" db="EMBL/GenBank/DDBJ databases">
        <title>Whole genome sequence of Paenibacillus sophorae DSM23020 for comparative genomics.</title>
        <authorList>
            <person name="Kim M.-J."/>
            <person name="Lee G."/>
            <person name="Shin J.-H."/>
        </authorList>
    </citation>
    <scope>NUCLEOTIDE SEQUENCE [LARGE SCALE GENOMIC DNA]</scope>
    <source>
        <strain evidence="2 3">DSM 23020</strain>
    </source>
</reference>
<dbReference type="EMBL" id="CP076607">
    <property type="protein sequence ID" value="QWU15684.1"/>
    <property type="molecule type" value="Genomic_DNA"/>
</dbReference>
<keyword evidence="3" id="KW-1185">Reference proteome</keyword>
<evidence type="ECO:0000313" key="3">
    <source>
        <dbReference type="Proteomes" id="UP000683429"/>
    </source>
</evidence>
<organism evidence="2 3">
    <name type="scientific">Paenibacillus sophorae</name>
    <dbReference type="NCBI Taxonomy" id="1333845"/>
    <lineage>
        <taxon>Bacteria</taxon>
        <taxon>Bacillati</taxon>
        <taxon>Bacillota</taxon>
        <taxon>Bacilli</taxon>
        <taxon>Bacillales</taxon>
        <taxon>Paenibacillaceae</taxon>
        <taxon>Paenibacillus</taxon>
    </lineage>
</organism>
<evidence type="ECO:0000313" key="2">
    <source>
        <dbReference type="EMBL" id="QWU15684.1"/>
    </source>
</evidence>
<feature type="compositionally biased region" description="Polar residues" evidence="1">
    <location>
        <begin position="42"/>
        <end position="51"/>
    </location>
</feature>
<dbReference type="NCBIfam" id="TIGR01539">
    <property type="entry name" value="portal_lambda"/>
    <property type="match status" value="1"/>
</dbReference>
<feature type="region of interest" description="Disordered" evidence="1">
    <location>
        <begin position="35"/>
        <end position="60"/>
    </location>
</feature>
<dbReference type="Proteomes" id="UP000683429">
    <property type="component" value="Chromosome"/>
</dbReference>
<accession>A0ABX8HBR0</accession>
<dbReference type="RefSeq" id="WP_036599410.1">
    <property type="nucleotide sequence ID" value="NZ_CP076607.1"/>
</dbReference>